<comment type="subcellular location">
    <subcellularLocation>
        <location evidence="1">Cell membrane</location>
        <topology evidence="1">Multi-pass membrane protein</topology>
    </subcellularLocation>
</comment>
<protein>
    <submittedName>
        <fullName evidence="8">ABC transporter permease</fullName>
    </submittedName>
</protein>
<evidence type="ECO:0000313" key="8">
    <source>
        <dbReference type="EMBL" id="MEQ2637131.1"/>
    </source>
</evidence>
<evidence type="ECO:0000256" key="6">
    <source>
        <dbReference type="SAM" id="Phobius"/>
    </source>
</evidence>
<evidence type="ECO:0000256" key="1">
    <source>
        <dbReference type="ARBA" id="ARBA00004651"/>
    </source>
</evidence>
<keyword evidence="2" id="KW-1003">Cell membrane</keyword>
<feature type="transmembrane region" description="Helical" evidence="6">
    <location>
        <begin position="630"/>
        <end position="652"/>
    </location>
</feature>
<dbReference type="PANTHER" id="PTHR46795:SF3">
    <property type="entry name" value="ABC TRANSPORTER PERMEASE"/>
    <property type="match status" value="1"/>
</dbReference>
<dbReference type="InterPro" id="IPR052536">
    <property type="entry name" value="ABC-4_Integral_Memb_Prot"/>
</dbReference>
<dbReference type="Proteomes" id="UP001478817">
    <property type="component" value="Unassembled WGS sequence"/>
</dbReference>
<gene>
    <name evidence="8" type="ORF">AAAT05_02025</name>
</gene>
<sequence>MLPKIALGNVRKSLRDFSVFFITLVFGVCTFYAFASINDQTAVIDLNELQSAAVATVTRMLSGVSVFVAVILGFLVVYANRLLVRRRKREFGIYLTLGMGRAQVAAIMVMETLTVGVAALVMGLALGVLLSQVMMYVTAYLFEATIPGFAFVFSPRAALSTLACFAAIFALSLLLNVREVSRYRLIDLINADKVSEKVKVRSLPLSVLLFVVSLVLMSVAYRTLLDNGIMSDKFGLATALVSVGTALFFFSISGFLLRFLQGRPGVYLRGLNAFTLRQLNSRVNTAWVSITLVCAMLFVAICGVCTGLSVSRGLSDALEKGSPYDASISAYPRGLMIAGMDDADYDLPEVNKEAASDDFDMVAAMRRKVSDWDDIVSASAQVNQYRPYGAQGGISQRWAYETTSYAADATLDEVLGQNDSRFAFVRVSQYNALRALLGEKPVELGRDECLVWSDFAPLDGFWEAFIEQHPGFEALGTTLHPRGMAHETLYNTSAASVTGVFVVADEVLPADLVPAVTSLDVTYSGSVEECEQRFQDACEKACGPANSRGVEAWPVCFMETRRAIADSTVGLTVVTTYLAIYIGLILLISCASVLAIQQLSAVADDASRYRVLAELGAEPAQIRRALMVQVGVYFVFPLVVAVCHAACALTSINGLISLMTGFDISNALVATVLFVLALYGGYFLVTYQTSKAMVLRPALR</sequence>
<evidence type="ECO:0000256" key="4">
    <source>
        <dbReference type="ARBA" id="ARBA00022989"/>
    </source>
</evidence>
<evidence type="ECO:0000256" key="3">
    <source>
        <dbReference type="ARBA" id="ARBA00022692"/>
    </source>
</evidence>
<keyword evidence="9" id="KW-1185">Reference proteome</keyword>
<comment type="caution">
    <text evidence="8">The sequence shown here is derived from an EMBL/GenBank/DDBJ whole genome shotgun (WGS) entry which is preliminary data.</text>
</comment>
<dbReference type="PIRSF" id="PIRSF018968">
    <property type="entry name" value="ABC_permease_BceB"/>
    <property type="match status" value="1"/>
</dbReference>
<feature type="transmembrane region" description="Helical" evidence="6">
    <location>
        <begin position="104"/>
        <end position="137"/>
    </location>
</feature>
<feature type="transmembrane region" description="Helical" evidence="6">
    <location>
        <begin position="157"/>
        <end position="177"/>
    </location>
</feature>
<evidence type="ECO:0000256" key="5">
    <source>
        <dbReference type="ARBA" id="ARBA00023136"/>
    </source>
</evidence>
<dbReference type="Pfam" id="PF02687">
    <property type="entry name" value="FtsX"/>
    <property type="match status" value="1"/>
</dbReference>
<dbReference type="PANTHER" id="PTHR46795">
    <property type="entry name" value="ABC TRANSPORTER PERMEASE-RELATED-RELATED"/>
    <property type="match status" value="1"/>
</dbReference>
<keyword evidence="3 6" id="KW-0812">Transmembrane</keyword>
<feature type="transmembrane region" description="Helical" evidence="6">
    <location>
        <begin position="664"/>
        <end position="685"/>
    </location>
</feature>
<reference evidence="8 9" key="1">
    <citation type="submission" date="2024-04" db="EMBL/GenBank/DDBJ databases">
        <title>Human intestinal bacterial collection.</title>
        <authorList>
            <person name="Pauvert C."/>
            <person name="Hitch T.C.A."/>
            <person name="Clavel T."/>
        </authorList>
    </citation>
    <scope>NUCLEOTIDE SEQUENCE [LARGE SCALE GENOMIC DNA]</scope>
    <source>
        <strain evidence="8 9">CLA-AA-H197</strain>
    </source>
</reference>
<feature type="transmembrane region" description="Helical" evidence="6">
    <location>
        <begin position="203"/>
        <end position="224"/>
    </location>
</feature>
<accession>A0ABV1IE37</accession>
<dbReference type="InterPro" id="IPR027022">
    <property type="entry name" value="ABC_permease_BceB-typ"/>
</dbReference>
<feature type="transmembrane region" description="Helical" evidence="6">
    <location>
        <begin position="286"/>
        <end position="310"/>
    </location>
</feature>
<name>A0ABV1IE37_9ACTN</name>
<organism evidence="8 9">
    <name type="scientific">Paratractidigestivibacter faecalis</name>
    <dbReference type="NCBI Taxonomy" id="2292441"/>
    <lineage>
        <taxon>Bacteria</taxon>
        <taxon>Bacillati</taxon>
        <taxon>Actinomycetota</taxon>
        <taxon>Coriobacteriia</taxon>
        <taxon>Coriobacteriales</taxon>
        <taxon>Atopobiaceae</taxon>
        <taxon>Paratractidigestivibacter</taxon>
    </lineage>
</organism>
<keyword evidence="4 6" id="KW-1133">Transmembrane helix</keyword>
<feature type="transmembrane region" description="Helical" evidence="6">
    <location>
        <begin position="57"/>
        <end position="83"/>
    </location>
</feature>
<evidence type="ECO:0000313" key="9">
    <source>
        <dbReference type="Proteomes" id="UP001478817"/>
    </source>
</evidence>
<keyword evidence="5 6" id="KW-0472">Membrane</keyword>
<evidence type="ECO:0000256" key="2">
    <source>
        <dbReference type="ARBA" id="ARBA00022475"/>
    </source>
</evidence>
<feature type="transmembrane region" description="Helical" evidence="6">
    <location>
        <begin position="577"/>
        <end position="596"/>
    </location>
</feature>
<feature type="transmembrane region" description="Helical" evidence="6">
    <location>
        <begin position="236"/>
        <end position="260"/>
    </location>
</feature>
<feature type="transmembrane region" description="Helical" evidence="6">
    <location>
        <begin position="17"/>
        <end position="37"/>
    </location>
</feature>
<evidence type="ECO:0000259" key="7">
    <source>
        <dbReference type="Pfam" id="PF02687"/>
    </source>
</evidence>
<dbReference type="RefSeq" id="WP_349181537.1">
    <property type="nucleotide sequence ID" value="NZ_JBBNGS010000003.1"/>
</dbReference>
<feature type="domain" description="ABC3 transporter permease C-terminal" evidence="7">
    <location>
        <begin position="64"/>
        <end position="180"/>
    </location>
</feature>
<dbReference type="EMBL" id="JBBNGS010000003">
    <property type="protein sequence ID" value="MEQ2637131.1"/>
    <property type="molecule type" value="Genomic_DNA"/>
</dbReference>
<proteinExistence type="predicted"/>
<dbReference type="InterPro" id="IPR003838">
    <property type="entry name" value="ABC3_permease_C"/>
</dbReference>